<gene>
    <name evidence="1" type="ORF">JI435_408650</name>
</gene>
<accession>A0A7U2F4B8</accession>
<dbReference type="VEuPathDB" id="FungiDB:JI435_408650"/>
<reference evidence="2" key="1">
    <citation type="journal article" date="2021" name="BMC Genomics">
        <title>Chromosome-level genome assembly and manually-curated proteome of model necrotroph Parastagonospora nodorum Sn15 reveals a genome-wide trove of candidate effector homologs, and redundancy of virulence-related functions within an accessory chromosome.</title>
        <authorList>
            <person name="Bertazzoni S."/>
            <person name="Jones D.A.B."/>
            <person name="Phan H.T."/>
            <person name="Tan K.-C."/>
            <person name="Hane J.K."/>
        </authorList>
    </citation>
    <scope>NUCLEOTIDE SEQUENCE [LARGE SCALE GENOMIC DNA]</scope>
    <source>
        <strain evidence="2">SN15 / ATCC MYA-4574 / FGSC 10173)</strain>
    </source>
</reference>
<evidence type="ECO:0000313" key="2">
    <source>
        <dbReference type="Proteomes" id="UP000663193"/>
    </source>
</evidence>
<evidence type="ECO:0000313" key="1">
    <source>
        <dbReference type="EMBL" id="QRC96304.1"/>
    </source>
</evidence>
<sequence length="55" mass="6179">MSHTKSLYSHIHATHLGKYLALFSALAWSHPLILPQRPLHTIDSPVKSEAQHACH</sequence>
<dbReference type="EMBL" id="CP069028">
    <property type="protein sequence ID" value="QRC96304.1"/>
    <property type="molecule type" value="Genomic_DNA"/>
</dbReference>
<name>A0A7U2F4B8_PHANO</name>
<dbReference type="AlphaFoldDB" id="A0A7U2F4B8"/>
<protein>
    <submittedName>
        <fullName evidence="1">Uncharacterized protein</fullName>
    </submittedName>
</protein>
<dbReference type="Proteomes" id="UP000663193">
    <property type="component" value="Chromosome 6"/>
</dbReference>
<keyword evidence="2" id="KW-1185">Reference proteome</keyword>
<organism evidence="1 2">
    <name type="scientific">Phaeosphaeria nodorum (strain SN15 / ATCC MYA-4574 / FGSC 10173)</name>
    <name type="common">Glume blotch fungus</name>
    <name type="synonym">Parastagonospora nodorum</name>
    <dbReference type="NCBI Taxonomy" id="321614"/>
    <lineage>
        <taxon>Eukaryota</taxon>
        <taxon>Fungi</taxon>
        <taxon>Dikarya</taxon>
        <taxon>Ascomycota</taxon>
        <taxon>Pezizomycotina</taxon>
        <taxon>Dothideomycetes</taxon>
        <taxon>Pleosporomycetidae</taxon>
        <taxon>Pleosporales</taxon>
        <taxon>Pleosporineae</taxon>
        <taxon>Phaeosphaeriaceae</taxon>
        <taxon>Parastagonospora</taxon>
    </lineage>
</organism>
<proteinExistence type="predicted"/>